<dbReference type="RefSeq" id="WP_110378477.1">
    <property type="nucleotide sequence ID" value="NZ_JAHBRY010000004.1"/>
</dbReference>
<dbReference type="PROSITE" id="PS50943">
    <property type="entry name" value="HTH_CROC1"/>
    <property type="match status" value="1"/>
</dbReference>
<gene>
    <name evidence="3" type="ORF">C7450_12263</name>
</gene>
<name>A0A2V3TSD0_9HYPH</name>
<keyword evidence="4" id="KW-1185">Reference proteome</keyword>
<dbReference type="SUPFAM" id="SSF47413">
    <property type="entry name" value="lambda repressor-like DNA-binding domains"/>
    <property type="match status" value="1"/>
</dbReference>
<dbReference type="Gene3D" id="1.10.260.40">
    <property type="entry name" value="lambda repressor-like DNA-binding domains"/>
    <property type="match status" value="1"/>
</dbReference>
<dbReference type="InterPro" id="IPR010982">
    <property type="entry name" value="Lambda_DNA-bd_dom_sf"/>
</dbReference>
<dbReference type="PANTHER" id="PTHR46797">
    <property type="entry name" value="HTH-TYPE TRANSCRIPTIONAL REGULATOR"/>
    <property type="match status" value="1"/>
</dbReference>
<dbReference type="Pfam" id="PF13560">
    <property type="entry name" value="HTH_31"/>
    <property type="match status" value="1"/>
</dbReference>
<dbReference type="CDD" id="cd00093">
    <property type="entry name" value="HTH_XRE"/>
    <property type="match status" value="1"/>
</dbReference>
<reference evidence="3 4" key="1">
    <citation type="submission" date="2018-05" db="EMBL/GenBank/DDBJ databases">
        <title>Genomic Encyclopedia of Type Strains, Phase IV (KMG-IV): sequencing the most valuable type-strain genomes for metagenomic binning, comparative biology and taxonomic classification.</title>
        <authorList>
            <person name="Goeker M."/>
        </authorList>
    </citation>
    <scope>NUCLEOTIDE SEQUENCE [LARGE SCALE GENOMIC DNA]</scope>
    <source>
        <strain evidence="3 4">DSM 6462</strain>
    </source>
</reference>
<dbReference type="GO" id="GO:0003677">
    <property type="term" value="F:DNA binding"/>
    <property type="evidence" value="ECO:0007669"/>
    <property type="project" value="UniProtKB-KW"/>
</dbReference>
<evidence type="ECO:0000259" key="2">
    <source>
        <dbReference type="PROSITE" id="PS50943"/>
    </source>
</evidence>
<comment type="caution">
    <text evidence="3">The sequence shown here is derived from an EMBL/GenBank/DDBJ whole genome shotgun (WGS) entry which is preliminary data.</text>
</comment>
<dbReference type="InterPro" id="IPR050807">
    <property type="entry name" value="TransReg_Diox_bact_type"/>
</dbReference>
<dbReference type="PANTHER" id="PTHR46797:SF1">
    <property type="entry name" value="METHYLPHOSPHONATE SYNTHASE"/>
    <property type="match status" value="1"/>
</dbReference>
<evidence type="ECO:0000313" key="3">
    <source>
        <dbReference type="EMBL" id="PXW50952.1"/>
    </source>
</evidence>
<dbReference type="GO" id="GO:0005829">
    <property type="term" value="C:cytosol"/>
    <property type="evidence" value="ECO:0007669"/>
    <property type="project" value="TreeGrafter"/>
</dbReference>
<dbReference type="SMART" id="SM00530">
    <property type="entry name" value="HTH_XRE"/>
    <property type="match status" value="1"/>
</dbReference>
<dbReference type="GO" id="GO:0003700">
    <property type="term" value="F:DNA-binding transcription factor activity"/>
    <property type="evidence" value="ECO:0007669"/>
    <property type="project" value="TreeGrafter"/>
</dbReference>
<organism evidence="3 4">
    <name type="scientific">Chelatococcus asaccharovorans</name>
    <dbReference type="NCBI Taxonomy" id="28210"/>
    <lineage>
        <taxon>Bacteria</taxon>
        <taxon>Pseudomonadati</taxon>
        <taxon>Pseudomonadota</taxon>
        <taxon>Alphaproteobacteria</taxon>
        <taxon>Hyphomicrobiales</taxon>
        <taxon>Chelatococcaceae</taxon>
        <taxon>Chelatococcus</taxon>
    </lineage>
</organism>
<protein>
    <submittedName>
        <fullName evidence="3">Transcriptional regulator with XRE-family HTH domain</fullName>
    </submittedName>
</protein>
<sequence>MTPHQKALKSALEFRVRLKAARKNVGLTQEELVAIAECSAVTLSKLETGVNRPTYEILVSLAYALDVSPNALIGWDSDPPSQTEAAKKEQLTRLMLLAEHLSDEWIEQLVSIAEKASR</sequence>
<dbReference type="EMBL" id="QJJK01000022">
    <property type="protein sequence ID" value="PXW50952.1"/>
    <property type="molecule type" value="Genomic_DNA"/>
</dbReference>
<keyword evidence="1" id="KW-0238">DNA-binding</keyword>
<proteinExistence type="predicted"/>
<evidence type="ECO:0000256" key="1">
    <source>
        <dbReference type="ARBA" id="ARBA00023125"/>
    </source>
</evidence>
<evidence type="ECO:0000313" key="4">
    <source>
        <dbReference type="Proteomes" id="UP000248021"/>
    </source>
</evidence>
<dbReference type="AlphaFoldDB" id="A0A2V3TSD0"/>
<accession>A0A2V3TSD0</accession>
<dbReference type="OrthoDB" id="407979at2"/>
<dbReference type="InterPro" id="IPR001387">
    <property type="entry name" value="Cro/C1-type_HTH"/>
</dbReference>
<dbReference type="Proteomes" id="UP000248021">
    <property type="component" value="Unassembled WGS sequence"/>
</dbReference>
<feature type="domain" description="HTH cro/C1-type" evidence="2">
    <location>
        <begin position="18"/>
        <end position="72"/>
    </location>
</feature>